<dbReference type="PANTHER" id="PTHR11103">
    <property type="entry name" value="SLR1189 PROTEIN"/>
    <property type="match status" value="1"/>
</dbReference>
<evidence type="ECO:0000313" key="6">
    <source>
        <dbReference type="Proteomes" id="UP001301958"/>
    </source>
</evidence>
<dbReference type="InterPro" id="IPR036589">
    <property type="entry name" value="HCY_dom_sf"/>
</dbReference>
<dbReference type="Gene3D" id="3.20.20.330">
    <property type="entry name" value="Homocysteine-binding-like domain"/>
    <property type="match status" value="1"/>
</dbReference>
<sequence length="350" mass="38864">MTPIKILDGGLGTTLETHYSYKFSSSTPLWSSHLLLTHPDRQTILACHKEFVSSGAQVVSTATYQVSFEGFAATKTEEWPHGVPPEYIPQFITSAINLASSAAGTTNEISLALGPLGATILPNSAEYTGSYPPQYSSVDQIQEWHYKRLVQLFLSCTEIEKVSYLAFETIPRLDEIIAIRKVMQRIDGGKRFWITVNFPGKGYRLPDGSGVKEIVEGMLDEEKGAEIPWGIGINCTKVSKLSVLVKMFEQEVRKVVGDDAGEWPSLVLYPDGTKGEVYNVQTKEWELPDGEKGDNGNKLSWEDQIVEVVRETRERGRWREILVGGCCRCLPEDIGRLRGLLLGYNEKGGG</sequence>
<evidence type="ECO:0000256" key="1">
    <source>
        <dbReference type="ARBA" id="ARBA00022603"/>
    </source>
</evidence>
<dbReference type="PANTHER" id="PTHR11103:SF10">
    <property type="entry name" value="HOMOCYSTEINE S-METHYLTRANSFERASE 1-RELATED"/>
    <property type="match status" value="1"/>
</dbReference>
<evidence type="ECO:0000256" key="2">
    <source>
        <dbReference type="ARBA" id="ARBA00022679"/>
    </source>
</evidence>
<evidence type="ECO:0000259" key="4">
    <source>
        <dbReference type="PROSITE" id="PS50970"/>
    </source>
</evidence>
<name>A0AAN7BP01_9PEZI</name>
<reference evidence="5" key="2">
    <citation type="submission" date="2023-05" db="EMBL/GenBank/DDBJ databases">
        <authorList>
            <consortium name="Lawrence Berkeley National Laboratory"/>
            <person name="Steindorff A."/>
            <person name="Hensen N."/>
            <person name="Bonometti L."/>
            <person name="Westerberg I."/>
            <person name="Brannstrom I.O."/>
            <person name="Guillou S."/>
            <person name="Cros-Aarteil S."/>
            <person name="Calhoun S."/>
            <person name="Haridas S."/>
            <person name="Kuo A."/>
            <person name="Mondo S."/>
            <person name="Pangilinan J."/>
            <person name="Riley R."/>
            <person name="Labutti K."/>
            <person name="Andreopoulos B."/>
            <person name="Lipzen A."/>
            <person name="Chen C."/>
            <person name="Yanf M."/>
            <person name="Daum C."/>
            <person name="Ng V."/>
            <person name="Clum A."/>
            <person name="Ohm R."/>
            <person name="Martin F."/>
            <person name="Silar P."/>
            <person name="Natvig D."/>
            <person name="Lalanne C."/>
            <person name="Gautier V."/>
            <person name="Ament-Velasquez S.L."/>
            <person name="Kruys A."/>
            <person name="Hutchinson M.I."/>
            <person name="Powell A.J."/>
            <person name="Barry K."/>
            <person name="Miller A.N."/>
            <person name="Grigoriev I.V."/>
            <person name="Debuchy R."/>
            <person name="Gladieux P."/>
            <person name="Thoren M.H."/>
            <person name="Johannesson H."/>
        </authorList>
    </citation>
    <scope>NUCLEOTIDE SEQUENCE</scope>
    <source>
        <strain evidence="5">CBS 990.96</strain>
    </source>
</reference>
<keyword evidence="3" id="KW-0479">Metal-binding</keyword>
<keyword evidence="2 3" id="KW-0808">Transferase</keyword>
<keyword evidence="1 3" id="KW-0489">Methyltransferase</keyword>
<dbReference type="Pfam" id="PF02574">
    <property type="entry name" value="S-methyl_trans"/>
    <property type="match status" value="1"/>
</dbReference>
<gene>
    <name evidence="5" type="ORF">QBC38DRAFT_510101</name>
</gene>
<keyword evidence="3" id="KW-0862">Zinc</keyword>
<evidence type="ECO:0000313" key="5">
    <source>
        <dbReference type="EMBL" id="KAK4226810.1"/>
    </source>
</evidence>
<dbReference type="EMBL" id="MU865341">
    <property type="protein sequence ID" value="KAK4226810.1"/>
    <property type="molecule type" value="Genomic_DNA"/>
</dbReference>
<comment type="cofactor">
    <cofactor evidence="3">
        <name>Zn(2+)</name>
        <dbReference type="ChEBI" id="CHEBI:29105"/>
    </cofactor>
</comment>
<dbReference type="PROSITE" id="PS50970">
    <property type="entry name" value="HCY"/>
    <property type="match status" value="1"/>
</dbReference>
<dbReference type="AlphaFoldDB" id="A0AAN7BP01"/>
<feature type="binding site" evidence="3">
    <location>
        <position position="326"/>
    </location>
    <ligand>
        <name>Zn(2+)</name>
        <dbReference type="ChEBI" id="CHEBI:29105"/>
    </ligand>
</feature>
<comment type="caution">
    <text evidence="5">The sequence shown here is derived from an EMBL/GenBank/DDBJ whole genome shotgun (WGS) entry which is preliminary data.</text>
</comment>
<feature type="binding site" evidence="3">
    <location>
        <position position="327"/>
    </location>
    <ligand>
        <name>Zn(2+)</name>
        <dbReference type="ChEBI" id="CHEBI:29105"/>
    </ligand>
</feature>
<dbReference type="GO" id="GO:0008168">
    <property type="term" value="F:methyltransferase activity"/>
    <property type="evidence" value="ECO:0007669"/>
    <property type="project" value="UniProtKB-UniRule"/>
</dbReference>
<dbReference type="SUPFAM" id="SSF82282">
    <property type="entry name" value="Homocysteine S-methyltransferase"/>
    <property type="match status" value="1"/>
</dbReference>
<proteinExistence type="predicted"/>
<dbReference type="InterPro" id="IPR003726">
    <property type="entry name" value="HCY_dom"/>
</dbReference>
<accession>A0AAN7BP01</accession>
<dbReference type="Proteomes" id="UP001301958">
    <property type="component" value="Unassembled WGS sequence"/>
</dbReference>
<organism evidence="5 6">
    <name type="scientific">Podospora fimiseda</name>
    <dbReference type="NCBI Taxonomy" id="252190"/>
    <lineage>
        <taxon>Eukaryota</taxon>
        <taxon>Fungi</taxon>
        <taxon>Dikarya</taxon>
        <taxon>Ascomycota</taxon>
        <taxon>Pezizomycotina</taxon>
        <taxon>Sordariomycetes</taxon>
        <taxon>Sordariomycetidae</taxon>
        <taxon>Sordariales</taxon>
        <taxon>Podosporaceae</taxon>
        <taxon>Podospora</taxon>
    </lineage>
</organism>
<dbReference type="GO" id="GO:0032259">
    <property type="term" value="P:methylation"/>
    <property type="evidence" value="ECO:0007669"/>
    <property type="project" value="UniProtKB-KW"/>
</dbReference>
<protein>
    <submittedName>
        <fullName evidence="5">Homocysteine S-methyltransferase</fullName>
    </submittedName>
</protein>
<evidence type="ECO:0000256" key="3">
    <source>
        <dbReference type="PROSITE-ProRule" id="PRU00333"/>
    </source>
</evidence>
<dbReference type="GO" id="GO:0046872">
    <property type="term" value="F:metal ion binding"/>
    <property type="evidence" value="ECO:0007669"/>
    <property type="project" value="UniProtKB-KW"/>
</dbReference>
<feature type="domain" description="Hcy-binding" evidence="4">
    <location>
        <begin position="1"/>
        <end position="341"/>
    </location>
</feature>
<feature type="binding site" evidence="3">
    <location>
        <position position="235"/>
    </location>
    <ligand>
        <name>Zn(2+)</name>
        <dbReference type="ChEBI" id="CHEBI:29105"/>
    </ligand>
</feature>
<reference evidence="5" key="1">
    <citation type="journal article" date="2023" name="Mol. Phylogenet. Evol.">
        <title>Genome-scale phylogeny and comparative genomics of the fungal order Sordariales.</title>
        <authorList>
            <person name="Hensen N."/>
            <person name="Bonometti L."/>
            <person name="Westerberg I."/>
            <person name="Brannstrom I.O."/>
            <person name="Guillou S."/>
            <person name="Cros-Aarteil S."/>
            <person name="Calhoun S."/>
            <person name="Haridas S."/>
            <person name="Kuo A."/>
            <person name="Mondo S."/>
            <person name="Pangilinan J."/>
            <person name="Riley R."/>
            <person name="LaButti K."/>
            <person name="Andreopoulos B."/>
            <person name="Lipzen A."/>
            <person name="Chen C."/>
            <person name="Yan M."/>
            <person name="Daum C."/>
            <person name="Ng V."/>
            <person name="Clum A."/>
            <person name="Steindorff A."/>
            <person name="Ohm R.A."/>
            <person name="Martin F."/>
            <person name="Silar P."/>
            <person name="Natvig D.O."/>
            <person name="Lalanne C."/>
            <person name="Gautier V."/>
            <person name="Ament-Velasquez S.L."/>
            <person name="Kruys A."/>
            <person name="Hutchinson M.I."/>
            <person name="Powell A.J."/>
            <person name="Barry K."/>
            <person name="Miller A.N."/>
            <person name="Grigoriev I.V."/>
            <person name="Debuchy R."/>
            <person name="Gladieux P."/>
            <person name="Hiltunen Thoren M."/>
            <person name="Johannesson H."/>
        </authorList>
    </citation>
    <scope>NUCLEOTIDE SEQUENCE</scope>
    <source>
        <strain evidence="5">CBS 990.96</strain>
    </source>
</reference>
<keyword evidence="6" id="KW-1185">Reference proteome</keyword>